<dbReference type="AlphaFoldDB" id="A0A381XK64"/>
<evidence type="ECO:0000256" key="6">
    <source>
        <dbReference type="ARBA" id="ARBA00023144"/>
    </source>
</evidence>
<evidence type="ECO:0000256" key="2">
    <source>
        <dbReference type="ARBA" id="ARBA00001911"/>
    </source>
</evidence>
<reference evidence="9" key="1">
    <citation type="submission" date="2018-05" db="EMBL/GenBank/DDBJ databases">
        <authorList>
            <person name="Lanie J.A."/>
            <person name="Ng W.-L."/>
            <person name="Kazmierczak K.M."/>
            <person name="Andrzejewski T.M."/>
            <person name="Davidsen T.M."/>
            <person name="Wayne K.J."/>
            <person name="Tettelin H."/>
            <person name="Glass J.I."/>
            <person name="Rusch D."/>
            <person name="Podicherti R."/>
            <person name="Tsui H.-C.T."/>
            <person name="Winkler M.E."/>
        </authorList>
    </citation>
    <scope>NUCLEOTIDE SEQUENCE</scope>
</reference>
<evidence type="ECO:0000259" key="8">
    <source>
        <dbReference type="Pfam" id="PF01370"/>
    </source>
</evidence>
<evidence type="ECO:0000256" key="3">
    <source>
        <dbReference type="ARBA" id="ARBA00005007"/>
    </source>
</evidence>
<dbReference type="Pfam" id="PF01370">
    <property type="entry name" value="Epimerase"/>
    <property type="match status" value="1"/>
</dbReference>
<evidence type="ECO:0000256" key="4">
    <source>
        <dbReference type="ARBA" id="ARBA00013189"/>
    </source>
</evidence>
<dbReference type="EC" id="5.1.3.2" evidence="4"/>
<proteinExistence type="predicted"/>
<evidence type="ECO:0000256" key="7">
    <source>
        <dbReference type="ARBA" id="ARBA00023235"/>
    </source>
</evidence>
<dbReference type="InterPro" id="IPR001509">
    <property type="entry name" value="Epimerase_deHydtase"/>
</dbReference>
<dbReference type="EMBL" id="UINC01015482">
    <property type="protein sequence ID" value="SVA65155.1"/>
    <property type="molecule type" value="Genomic_DNA"/>
</dbReference>
<dbReference type="SUPFAM" id="SSF51735">
    <property type="entry name" value="NAD(P)-binding Rossmann-fold domains"/>
    <property type="match status" value="1"/>
</dbReference>
<feature type="non-terminal residue" evidence="9">
    <location>
        <position position="85"/>
    </location>
</feature>
<evidence type="ECO:0000256" key="5">
    <source>
        <dbReference type="ARBA" id="ARBA00023027"/>
    </source>
</evidence>
<comment type="catalytic activity">
    <reaction evidence="1">
        <text>UDP-alpha-D-glucose = UDP-alpha-D-galactose</text>
        <dbReference type="Rhea" id="RHEA:22168"/>
        <dbReference type="ChEBI" id="CHEBI:58885"/>
        <dbReference type="ChEBI" id="CHEBI:66914"/>
        <dbReference type="EC" id="5.1.3.2"/>
    </reaction>
</comment>
<evidence type="ECO:0000313" key="9">
    <source>
        <dbReference type="EMBL" id="SVA65155.1"/>
    </source>
</evidence>
<dbReference type="GO" id="GO:0003978">
    <property type="term" value="F:UDP-glucose 4-epimerase activity"/>
    <property type="evidence" value="ECO:0007669"/>
    <property type="project" value="UniProtKB-EC"/>
</dbReference>
<keyword evidence="6" id="KW-0299">Galactose metabolism</keyword>
<feature type="domain" description="NAD-dependent epimerase/dehydratase" evidence="8">
    <location>
        <begin position="1"/>
        <end position="78"/>
    </location>
</feature>
<protein>
    <recommendedName>
        <fullName evidence="4">UDP-glucose 4-epimerase</fullName>
        <ecNumber evidence="4">5.1.3.2</ecNumber>
    </recommendedName>
</protein>
<sequence length="85" mass="9527">VTGGAGFLGSNIVNELLNLGEEVVVFDNGFRQDFTNIEGIKGKFSLIKGDITIKEDWEKLPKDFDVVYHLAAINGTKYFYEIPEK</sequence>
<evidence type="ECO:0000256" key="1">
    <source>
        <dbReference type="ARBA" id="ARBA00000083"/>
    </source>
</evidence>
<keyword evidence="7" id="KW-0413">Isomerase</keyword>
<dbReference type="InterPro" id="IPR036291">
    <property type="entry name" value="NAD(P)-bd_dom_sf"/>
</dbReference>
<accession>A0A381XK64</accession>
<dbReference type="GO" id="GO:0005829">
    <property type="term" value="C:cytosol"/>
    <property type="evidence" value="ECO:0007669"/>
    <property type="project" value="TreeGrafter"/>
</dbReference>
<comment type="pathway">
    <text evidence="3">Carbohydrate metabolism.</text>
</comment>
<dbReference type="Gene3D" id="3.40.50.720">
    <property type="entry name" value="NAD(P)-binding Rossmann-like Domain"/>
    <property type="match status" value="1"/>
</dbReference>
<dbReference type="GO" id="GO:0006012">
    <property type="term" value="P:galactose metabolic process"/>
    <property type="evidence" value="ECO:0007669"/>
    <property type="project" value="UniProtKB-KW"/>
</dbReference>
<keyword evidence="5" id="KW-0520">NAD</keyword>
<comment type="cofactor">
    <cofactor evidence="2">
        <name>NAD(+)</name>
        <dbReference type="ChEBI" id="CHEBI:57540"/>
    </cofactor>
</comment>
<gene>
    <name evidence="9" type="ORF">METZ01_LOCUS118009</name>
</gene>
<name>A0A381XK64_9ZZZZ</name>
<feature type="non-terminal residue" evidence="9">
    <location>
        <position position="1"/>
    </location>
</feature>
<organism evidence="9">
    <name type="scientific">marine metagenome</name>
    <dbReference type="NCBI Taxonomy" id="408172"/>
    <lineage>
        <taxon>unclassified sequences</taxon>
        <taxon>metagenomes</taxon>
        <taxon>ecological metagenomes</taxon>
    </lineage>
</organism>
<keyword evidence="6" id="KW-0119">Carbohydrate metabolism</keyword>
<dbReference type="PANTHER" id="PTHR43725">
    <property type="entry name" value="UDP-GLUCOSE 4-EPIMERASE"/>
    <property type="match status" value="1"/>
</dbReference>
<dbReference type="PANTHER" id="PTHR43725:SF47">
    <property type="entry name" value="UDP-GLUCOSE 4-EPIMERASE"/>
    <property type="match status" value="1"/>
</dbReference>